<dbReference type="EMBL" id="LAZR01002098">
    <property type="protein sequence ID" value="KKN34551.1"/>
    <property type="molecule type" value="Genomic_DNA"/>
</dbReference>
<proteinExistence type="predicted"/>
<dbReference type="AlphaFoldDB" id="A0A0F9SC13"/>
<sequence>MSLTILETFVQRDPISQNQYRVFFRTQNGDRFSPVRAIDVSVITSHDEPYKLAELLAIKYVLLHKTYVGVNRTGKDLQLNVSSGALRKAQKLHTTNSDMHLHARFLQTRFAEASIKVARRTDWITLFNGEVEDISPNDCLDPPIKTHIGDIHLTRHAVERFCERMSISSIDRAWRRLSKMLTSSNWTIKKPQRPLREGKPNRTTETWALIRDNTPSIDIVIVRNPKVSRVVTVIA</sequence>
<name>A0A0F9SC13_9ZZZZ</name>
<protein>
    <submittedName>
        <fullName evidence="1">Uncharacterized protein</fullName>
    </submittedName>
</protein>
<accession>A0A0F9SC13</accession>
<evidence type="ECO:0000313" key="1">
    <source>
        <dbReference type="EMBL" id="KKN34551.1"/>
    </source>
</evidence>
<comment type="caution">
    <text evidence="1">The sequence shown here is derived from an EMBL/GenBank/DDBJ whole genome shotgun (WGS) entry which is preliminary data.</text>
</comment>
<gene>
    <name evidence="1" type="ORF">LCGC14_0792680</name>
</gene>
<organism evidence="1">
    <name type="scientific">marine sediment metagenome</name>
    <dbReference type="NCBI Taxonomy" id="412755"/>
    <lineage>
        <taxon>unclassified sequences</taxon>
        <taxon>metagenomes</taxon>
        <taxon>ecological metagenomes</taxon>
    </lineage>
</organism>
<reference evidence="1" key="1">
    <citation type="journal article" date="2015" name="Nature">
        <title>Complex archaea that bridge the gap between prokaryotes and eukaryotes.</title>
        <authorList>
            <person name="Spang A."/>
            <person name="Saw J.H."/>
            <person name="Jorgensen S.L."/>
            <person name="Zaremba-Niedzwiedzka K."/>
            <person name="Martijn J."/>
            <person name="Lind A.E."/>
            <person name="van Eijk R."/>
            <person name="Schleper C."/>
            <person name="Guy L."/>
            <person name="Ettema T.J."/>
        </authorList>
    </citation>
    <scope>NUCLEOTIDE SEQUENCE</scope>
</reference>